<keyword evidence="1" id="KW-0472">Membrane</keyword>
<dbReference type="EMBL" id="NOWF01000009">
    <property type="protein sequence ID" value="OYD06781.1"/>
    <property type="molecule type" value="Genomic_DNA"/>
</dbReference>
<keyword evidence="1" id="KW-1133">Transmembrane helix</keyword>
<name>A0A235B3G5_9BACL</name>
<dbReference type="Proteomes" id="UP000215459">
    <property type="component" value="Unassembled WGS sequence"/>
</dbReference>
<sequence length="145" mass="16986">MEEQPIHEETTSYKVLLYRKNRALRLWEIGVFLVGLFGAAPYFEFRSPGFVAVLVLLGVAVMGLVPALYRVIYRPRYILYPRELVIHFGGRRNTYALTQVKPAYDMPYVYRIQDRKISLLVSDAFIESLETRRQMIERGLDSHDR</sequence>
<feature type="transmembrane region" description="Helical" evidence="1">
    <location>
        <begin position="49"/>
        <end position="72"/>
    </location>
</feature>
<keyword evidence="3" id="KW-1185">Reference proteome</keyword>
<protein>
    <submittedName>
        <fullName evidence="2">Uncharacterized protein</fullName>
    </submittedName>
</protein>
<comment type="caution">
    <text evidence="2">The sequence shown here is derived from an EMBL/GenBank/DDBJ whole genome shotgun (WGS) entry which is preliminary data.</text>
</comment>
<evidence type="ECO:0000313" key="3">
    <source>
        <dbReference type="Proteomes" id="UP000215459"/>
    </source>
</evidence>
<gene>
    <name evidence="2" type="ORF">CHM34_14600</name>
</gene>
<evidence type="ECO:0000313" key="2">
    <source>
        <dbReference type="EMBL" id="OYD06781.1"/>
    </source>
</evidence>
<dbReference type="RefSeq" id="WP_094265344.1">
    <property type="nucleotide sequence ID" value="NZ_NOWF01000009.1"/>
</dbReference>
<feature type="transmembrane region" description="Helical" evidence="1">
    <location>
        <begin position="24"/>
        <end position="43"/>
    </location>
</feature>
<proteinExistence type="predicted"/>
<evidence type="ECO:0000256" key="1">
    <source>
        <dbReference type="SAM" id="Phobius"/>
    </source>
</evidence>
<keyword evidence="1" id="KW-0812">Transmembrane</keyword>
<dbReference type="AlphaFoldDB" id="A0A235B3G5"/>
<reference evidence="2 3" key="1">
    <citation type="submission" date="2017-07" db="EMBL/GenBank/DDBJ databases">
        <title>The genome sequence of Paludifilum halophilum highlights mechanisms for microbial adaptation to high salt environemnts.</title>
        <authorList>
            <person name="Belbahri L."/>
        </authorList>
    </citation>
    <scope>NUCLEOTIDE SEQUENCE [LARGE SCALE GENOMIC DNA]</scope>
    <source>
        <strain evidence="2 3">DSM 102817</strain>
    </source>
</reference>
<dbReference type="OrthoDB" id="2989918at2"/>
<organism evidence="2 3">
    <name type="scientific">Paludifilum halophilum</name>
    <dbReference type="NCBI Taxonomy" id="1642702"/>
    <lineage>
        <taxon>Bacteria</taxon>
        <taxon>Bacillati</taxon>
        <taxon>Bacillota</taxon>
        <taxon>Bacilli</taxon>
        <taxon>Bacillales</taxon>
        <taxon>Thermoactinomycetaceae</taxon>
        <taxon>Paludifilum</taxon>
    </lineage>
</organism>
<accession>A0A235B3G5</accession>